<dbReference type="Proteomes" id="UP001596060">
    <property type="component" value="Unassembled WGS sequence"/>
</dbReference>
<keyword evidence="1" id="KW-0472">Membrane</keyword>
<gene>
    <name evidence="2" type="ORF">ACFPN9_24855</name>
</gene>
<keyword evidence="1" id="KW-0812">Transmembrane</keyword>
<organism evidence="2 3">
    <name type="scientific">Bosea massiliensis</name>
    <dbReference type="NCBI Taxonomy" id="151419"/>
    <lineage>
        <taxon>Bacteria</taxon>
        <taxon>Pseudomonadati</taxon>
        <taxon>Pseudomonadota</taxon>
        <taxon>Alphaproteobacteria</taxon>
        <taxon>Hyphomicrobiales</taxon>
        <taxon>Boseaceae</taxon>
        <taxon>Bosea</taxon>
    </lineage>
</organism>
<proteinExistence type="predicted"/>
<accession>A0ABW0P7S2</accession>
<evidence type="ECO:0000256" key="1">
    <source>
        <dbReference type="SAM" id="Phobius"/>
    </source>
</evidence>
<sequence length="103" mass="11179">MRNLIWLGGLIILGLWSLVAWGGHALLDWTSNWAAANADMVSGVPEIVETVSWAARGLGNASEIIVIIVWALGAILILGLVGLANRLLGRRRPSLSHPRHWRA</sequence>
<keyword evidence="3" id="KW-1185">Reference proteome</keyword>
<feature type="transmembrane region" description="Helical" evidence="1">
    <location>
        <begin position="64"/>
        <end position="84"/>
    </location>
</feature>
<comment type="caution">
    <text evidence="2">The sequence shown here is derived from an EMBL/GenBank/DDBJ whole genome shotgun (WGS) entry which is preliminary data.</text>
</comment>
<evidence type="ECO:0000313" key="3">
    <source>
        <dbReference type="Proteomes" id="UP001596060"/>
    </source>
</evidence>
<evidence type="ECO:0000313" key="2">
    <source>
        <dbReference type="EMBL" id="MFC5508480.1"/>
    </source>
</evidence>
<protein>
    <submittedName>
        <fullName evidence="2">Uncharacterized protein</fullName>
    </submittedName>
</protein>
<reference evidence="3" key="1">
    <citation type="journal article" date="2019" name="Int. J. Syst. Evol. Microbiol.">
        <title>The Global Catalogue of Microorganisms (GCM) 10K type strain sequencing project: providing services to taxonomists for standard genome sequencing and annotation.</title>
        <authorList>
            <consortium name="The Broad Institute Genomics Platform"/>
            <consortium name="The Broad Institute Genome Sequencing Center for Infectious Disease"/>
            <person name="Wu L."/>
            <person name="Ma J."/>
        </authorList>
    </citation>
    <scope>NUCLEOTIDE SEQUENCE [LARGE SCALE GENOMIC DNA]</scope>
    <source>
        <strain evidence="3">CCUG 43117</strain>
    </source>
</reference>
<keyword evidence="1" id="KW-1133">Transmembrane helix</keyword>
<name>A0ABW0P7S2_9HYPH</name>
<dbReference type="RefSeq" id="WP_066724350.1">
    <property type="nucleotide sequence ID" value="NZ_JBHSLU010000092.1"/>
</dbReference>
<dbReference type="EMBL" id="JBHSLU010000092">
    <property type="protein sequence ID" value="MFC5508480.1"/>
    <property type="molecule type" value="Genomic_DNA"/>
</dbReference>